<evidence type="ECO:0000256" key="1">
    <source>
        <dbReference type="SAM" id="MobiDB-lite"/>
    </source>
</evidence>
<organism evidence="2 3">
    <name type="scientific">Ampelomyces quisqualis</name>
    <name type="common">Powdery mildew agent</name>
    <dbReference type="NCBI Taxonomy" id="50730"/>
    <lineage>
        <taxon>Eukaryota</taxon>
        <taxon>Fungi</taxon>
        <taxon>Dikarya</taxon>
        <taxon>Ascomycota</taxon>
        <taxon>Pezizomycotina</taxon>
        <taxon>Dothideomycetes</taxon>
        <taxon>Pleosporomycetidae</taxon>
        <taxon>Pleosporales</taxon>
        <taxon>Pleosporineae</taxon>
        <taxon>Phaeosphaeriaceae</taxon>
        <taxon>Ampelomyces</taxon>
    </lineage>
</organism>
<gene>
    <name evidence="2" type="ORF">BDU57DRAFT_447609</name>
</gene>
<dbReference type="Proteomes" id="UP000800096">
    <property type="component" value="Unassembled WGS sequence"/>
</dbReference>
<dbReference type="AlphaFoldDB" id="A0A6A5QNL5"/>
<evidence type="ECO:0000313" key="3">
    <source>
        <dbReference type="Proteomes" id="UP000800096"/>
    </source>
</evidence>
<protein>
    <submittedName>
        <fullName evidence="2">Uncharacterized protein</fullName>
    </submittedName>
</protein>
<keyword evidence="3" id="KW-1185">Reference proteome</keyword>
<accession>A0A6A5QNL5</accession>
<proteinExistence type="predicted"/>
<feature type="non-terminal residue" evidence="2">
    <location>
        <position position="1"/>
    </location>
</feature>
<feature type="compositionally biased region" description="Pro residues" evidence="1">
    <location>
        <begin position="118"/>
        <end position="127"/>
    </location>
</feature>
<name>A0A6A5QNL5_AMPQU</name>
<feature type="region of interest" description="Disordered" evidence="1">
    <location>
        <begin position="108"/>
        <end position="150"/>
    </location>
</feature>
<dbReference type="OrthoDB" id="3797508at2759"/>
<reference evidence="2" key="1">
    <citation type="journal article" date="2020" name="Stud. Mycol.">
        <title>101 Dothideomycetes genomes: a test case for predicting lifestyles and emergence of pathogens.</title>
        <authorList>
            <person name="Haridas S."/>
            <person name="Albert R."/>
            <person name="Binder M."/>
            <person name="Bloem J."/>
            <person name="Labutti K."/>
            <person name="Salamov A."/>
            <person name="Andreopoulos B."/>
            <person name="Baker S."/>
            <person name="Barry K."/>
            <person name="Bills G."/>
            <person name="Bluhm B."/>
            <person name="Cannon C."/>
            <person name="Castanera R."/>
            <person name="Culley D."/>
            <person name="Daum C."/>
            <person name="Ezra D."/>
            <person name="Gonzalez J."/>
            <person name="Henrissat B."/>
            <person name="Kuo A."/>
            <person name="Liang C."/>
            <person name="Lipzen A."/>
            <person name="Lutzoni F."/>
            <person name="Magnuson J."/>
            <person name="Mondo S."/>
            <person name="Nolan M."/>
            <person name="Ohm R."/>
            <person name="Pangilinan J."/>
            <person name="Park H.-J."/>
            <person name="Ramirez L."/>
            <person name="Alfaro M."/>
            <person name="Sun H."/>
            <person name="Tritt A."/>
            <person name="Yoshinaga Y."/>
            <person name="Zwiers L.-H."/>
            <person name="Turgeon B."/>
            <person name="Goodwin S."/>
            <person name="Spatafora J."/>
            <person name="Crous P."/>
            <person name="Grigoriev I."/>
        </authorList>
    </citation>
    <scope>NUCLEOTIDE SEQUENCE</scope>
    <source>
        <strain evidence="2">HMLAC05119</strain>
    </source>
</reference>
<dbReference type="EMBL" id="ML979135">
    <property type="protein sequence ID" value="KAF1916296.1"/>
    <property type="molecule type" value="Genomic_DNA"/>
</dbReference>
<sequence length="236" mass="27308">EMCWFTLSPAKSKKHHDLRSSDSSCAEEIVRVHRSPSRHRFTKVKVKVPSTVSMEMSEHHHHLHPHLHAYLDHRHRHHLHPLHLHPLHLHPAHGHHHHHDHLDRAVERLHGHGRRRCSPPPGPPPTRDPSRCRPRPRSQSPHPPRPCEPVYRTQIVEPSNVRETTRVALKSTQSEQQRGRLRRVAGYEVLGAQVPFDWDCISSTVGSSAAGGKWVRKKVKSSAMRHPPFGNMERWM</sequence>
<evidence type="ECO:0000313" key="2">
    <source>
        <dbReference type="EMBL" id="KAF1916296.1"/>
    </source>
</evidence>